<dbReference type="PROSITE" id="PS00463">
    <property type="entry name" value="ZN2_CY6_FUNGAL_1"/>
    <property type="match status" value="1"/>
</dbReference>
<dbReference type="STRING" id="1849047.A0A3D8QNT0"/>
<dbReference type="GO" id="GO:0008270">
    <property type="term" value="F:zinc ion binding"/>
    <property type="evidence" value="ECO:0007669"/>
    <property type="project" value="InterPro"/>
</dbReference>
<name>A0A3D8QNT0_9HELO</name>
<reference evidence="5 6" key="1">
    <citation type="journal article" date="2018" name="IMA Fungus">
        <title>IMA Genome-F 9: Draft genome sequence of Annulohypoxylon stygium, Aspergillus mulundensis, Berkeleyomyces basicola (syn. Thielaviopsis basicola), Ceratocystis smalleyi, two Cercospora beticola strains, Coleophoma cylindrospora, Fusarium fracticaudum, Phialophora cf. hyalina, and Morchella septimelata.</title>
        <authorList>
            <person name="Wingfield B.D."/>
            <person name="Bills G.F."/>
            <person name="Dong Y."/>
            <person name="Huang W."/>
            <person name="Nel W.J."/>
            <person name="Swalarsk-Parry B.S."/>
            <person name="Vaghefi N."/>
            <person name="Wilken P.M."/>
            <person name="An Z."/>
            <person name="de Beer Z.W."/>
            <person name="De Vos L."/>
            <person name="Chen L."/>
            <person name="Duong T.A."/>
            <person name="Gao Y."/>
            <person name="Hammerbacher A."/>
            <person name="Kikkert J.R."/>
            <person name="Li Y."/>
            <person name="Li H."/>
            <person name="Li K."/>
            <person name="Li Q."/>
            <person name="Liu X."/>
            <person name="Ma X."/>
            <person name="Naidoo K."/>
            <person name="Pethybridge S.J."/>
            <person name="Sun J."/>
            <person name="Steenkamp E.T."/>
            <person name="van der Nest M.A."/>
            <person name="van Wyk S."/>
            <person name="Wingfield M.J."/>
            <person name="Xiong C."/>
            <person name="Yue Q."/>
            <person name="Zhang X."/>
        </authorList>
    </citation>
    <scope>NUCLEOTIDE SEQUENCE [LARGE SCALE GENOMIC DNA]</scope>
    <source>
        <strain evidence="5 6">BP6252</strain>
    </source>
</reference>
<dbReference type="Pfam" id="PF11951">
    <property type="entry name" value="Fungal_trans_2"/>
    <property type="match status" value="1"/>
</dbReference>
<comment type="subcellular location">
    <subcellularLocation>
        <location evidence="1">Nucleus</location>
    </subcellularLocation>
</comment>
<dbReference type="SUPFAM" id="SSF57701">
    <property type="entry name" value="Zn2/Cys6 DNA-binding domain"/>
    <property type="match status" value="1"/>
</dbReference>
<evidence type="ECO:0000256" key="2">
    <source>
        <dbReference type="ARBA" id="ARBA00023242"/>
    </source>
</evidence>
<evidence type="ECO:0000259" key="4">
    <source>
        <dbReference type="PROSITE" id="PS50048"/>
    </source>
</evidence>
<evidence type="ECO:0000256" key="3">
    <source>
        <dbReference type="SAM" id="MobiDB-lite"/>
    </source>
</evidence>
<keyword evidence="2" id="KW-0539">Nucleus</keyword>
<dbReference type="SMART" id="SM00066">
    <property type="entry name" value="GAL4"/>
    <property type="match status" value="1"/>
</dbReference>
<proteinExistence type="predicted"/>
<dbReference type="InterPro" id="IPR001138">
    <property type="entry name" value="Zn2Cys6_DnaBD"/>
</dbReference>
<gene>
    <name evidence="5" type="ORF">BP6252_10994</name>
</gene>
<dbReference type="CDD" id="cd00067">
    <property type="entry name" value="GAL4"/>
    <property type="match status" value="1"/>
</dbReference>
<evidence type="ECO:0000313" key="6">
    <source>
        <dbReference type="Proteomes" id="UP000256645"/>
    </source>
</evidence>
<dbReference type="PANTHER" id="PTHR37534:SF46">
    <property type="entry name" value="ZN(II)2CYS6 TRANSCRIPTION FACTOR (EUROFUNG)"/>
    <property type="match status" value="1"/>
</dbReference>
<comment type="caution">
    <text evidence="5">The sequence shown here is derived from an EMBL/GenBank/DDBJ whole genome shotgun (WGS) entry which is preliminary data.</text>
</comment>
<dbReference type="GO" id="GO:0005634">
    <property type="term" value="C:nucleus"/>
    <property type="evidence" value="ECO:0007669"/>
    <property type="project" value="UniProtKB-SubCell"/>
</dbReference>
<dbReference type="Proteomes" id="UP000256645">
    <property type="component" value="Unassembled WGS sequence"/>
</dbReference>
<feature type="region of interest" description="Disordered" evidence="3">
    <location>
        <begin position="81"/>
        <end position="107"/>
    </location>
</feature>
<dbReference type="PANTHER" id="PTHR37534">
    <property type="entry name" value="TRANSCRIPTIONAL ACTIVATOR PROTEIN UGA3"/>
    <property type="match status" value="1"/>
</dbReference>
<dbReference type="Pfam" id="PF00172">
    <property type="entry name" value="Zn_clus"/>
    <property type="match status" value="1"/>
</dbReference>
<accession>A0A3D8QNT0</accession>
<dbReference type="EMBL" id="PDLM01000013">
    <property type="protein sequence ID" value="RDW63449.1"/>
    <property type="molecule type" value="Genomic_DNA"/>
</dbReference>
<feature type="domain" description="Zn(2)-C6 fungal-type" evidence="4">
    <location>
        <begin position="22"/>
        <end position="52"/>
    </location>
</feature>
<keyword evidence="6" id="KW-1185">Reference proteome</keyword>
<protein>
    <recommendedName>
        <fullName evidence="4">Zn(2)-C6 fungal-type domain-containing protein</fullName>
    </recommendedName>
</protein>
<dbReference type="OrthoDB" id="1919336at2759"/>
<dbReference type="PROSITE" id="PS50048">
    <property type="entry name" value="ZN2_CY6_FUNGAL_2"/>
    <property type="match status" value="1"/>
</dbReference>
<organism evidence="5 6">
    <name type="scientific">Coleophoma cylindrospora</name>
    <dbReference type="NCBI Taxonomy" id="1849047"/>
    <lineage>
        <taxon>Eukaryota</taxon>
        <taxon>Fungi</taxon>
        <taxon>Dikarya</taxon>
        <taxon>Ascomycota</taxon>
        <taxon>Pezizomycotina</taxon>
        <taxon>Leotiomycetes</taxon>
        <taxon>Helotiales</taxon>
        <taxon>Dermateaceae</taxon>
        <taxon>Coleophoma</taxon>
    </lineage>
</organism>
<dbReference type="AlphaFoldDB" id="A0A3D8QNT0"/>
<dbReference type="InterPro" id="IPR021858">
    <property type="entry name" value="Fun_TF"/>
</dbReference>
<sequence>MPEKSARSVRRLRAPKQRTTTGCLCCRLRHKKCDELRPTCSGCNRNSLICTWPRGWISNDESSDFGWRIKLHLGKEVEHSTFIEPTNPSPGLGLGSSPDRGSLPSRNLKAHNDESSFLVGGFHDSSNKSCSRQPPRLILTLDDNSKAYSLQRCLTAPGGAMLQNAESRLLFQHYVEITARLLPVTIWMKNPFIAYILPIAQSDNMVMQGLLALSGAHLCYSSTSTEITVAAGTHYSLALRSIKQALPGVMKGQRTNILHLLLTTLLLCQVERISGNSEGAVFHHLRASRQLILLDLRDNNNTDNELRGFLLEIYTYLVLVANITLDFESSSRTIVLDPIIFSFQNLQQYPTFGVMFGCAYKLFEVIPAICNLGRQRLLEEKRDLCSQECISQYKSLETEIHSWRPPEDLEPGHENTKQLINAAIIYQHGLLLFLHTSFYASNIKHETLLAEVDRLIEEMFRLLDTLSTKAASTVLWPSIIMGSCLRAPKQQNLLRQMWQISPFRMTILGRTIQLLDWLWEDPDAYGPLGLERVMKVHKVNFCMA</sequence>
<dbReference type="GO" id="GO:0000981">
    <property type="term" value="F:DNA-binding transcription factor activity, RNA polymerase II-specific"/>
    <property type="evidence" value="ECO:0007669"/>
    <property type="project" value="InterPro"/>
</dbReference>
<dbReference type="InterPro" id="IPR036864">
    <property type="entry name" value="Zn2-C6_fun-type_DNA-bd_sf"/>
</dbReference>
<evidence type="ECO:0000256" key="1">
    <source>
        <dbReference type="ARBA" id="ARBA00004123"/>
    </source>
</evidence>
<evidence type="ECO:0000313" key="5">
    <source>
        <dbReference type="EMBL" id="RDW63449.1"/>
    </source>
</evidence>
<dbReference type="Gene3D" id="4.10.240.10">
    <property type="entry name" value="Zn(2)-C6 fungal-type DNA-binding domain"/>
    <property type="match status" value="1"/>
</dbReference>